<organism evidence="3">
    <name type="scientific">Dunaliella tertiolecta</name>
    <name type="common">Green alga</name>
    <dbReference type="NCBI Taxonomy" id="3047"/>
    <lineage>
        <taxon>Eukaryota</taxon>
        <taxon>Viridiplantae</taxon>
        <taxon>Chlorophyta</taxon>
        <taxon>core chlorophytes</taxon>
        <taxon>Chlorophyceae</taxon>
        <taxon>CS clade</taxon>
        <taxon>Chlamydomonadales</taxon>
        <taxon>Dunaliellaceae</taxon>
        <taxon>Dunaliella</taxon>
    </lineage>
</organism>
<feature type="compositionally biased region" description="Polar residues" evidence="1">
    <location>
        <begin position="1"/>
        <end position="25"/>
    </location>
</feature>
<keyword evidence="2" id="KW-0812">Transmembrane</keyword>
<feature type="compositionally biased region" description="Polar residues" evidence="1">
    <location>
        <begin position="195"/>
        <end position="204"/>
    </location>
</feature>
<feature type="region of interest" description="Disordered" evidence="1">
    <location>
        <begin position="156"/>
        <end position="221"/>
    </location>
</feature>
<evidence type="ECO:0000313" key="3">
    <source>
        <dbReference type="EMBL" id="CAE0500766.1"/>
    </source>
</evidence>
<proteinExistence type="predicted"/>
<keyword evidence="2" id="KW-0472">Membrane</keyword>
<reference evidence="3" key="1">
    <citation type="submission" date="2021-01" db="EMBL/GenBank/DDBJ databases">
        <authorList>
            <person name="Corre E."/>
            <person name="Pelletier E."/>
            <person name="Niang G."/>
            <person name="Scheremetjew M."/>
            <person name="Finn R."/>
            <person name="Kale V."/>
            <person name="Holt S."/>
            <person name="Cochrane G."/>
            <person name="Meng A."/>
            <person name="Brown T."/>
            <person name="Cohen L."/>
        </authorList>
    </citation>
    <scope>NUCLEOTIDE SEQUENCE</scope>
    <source>
        <strain evidence="3">CCMP1320</strain>
    </source>
</reference>
<keyword evidence="2" id="KW-1133">Transmembrane helix</keyword>
<dbReference type="AlphaFoldDB" id="A0A7S3R2W1"/>
<evidence type="ECO:0000256" key="2">
    <source>
        <dbReference type="SAM" id="Phobius"/>
    </source>
</evidence>
<sequence length="221" mass="24213">MAVLQSVFSSSKPAANGYQSVARRSSSGHEDLPSFENPGPKPRASRLASPQPSFGLRSTQSKGCSKRCCLVWLLVTTLACLLGALLLLWQFEGTQLTTCMRASNQLQLEVDSLHQSRFSQKLQYGPLPLKDWKEEDQLEKLQLRVLELEQALKEAHKCSPQNNRKAMPDIKSTSPAPKSSSEASSNNHKAAPAVKSTSNASLHNQKAVPAAKSPAKRHKKQ</sequence>
<feature type="compositionally biased region" description="Polar residues" evidence="1">
    <location>
        <begin position="48"/>
        <end position="61"/>
    </location>
</feature>
<gene>
    <name evidence="3" type="ORF">DTER00134_LOCUS15839</name>
</gene>
<feature type="region of interest" description="Disordered" evidence="1">
    <location>
        <begin position="1"/>
        <end position="61"/>
    </location>
</feature>
<name>A0A7S3R2W1_DUNTE</name>
<feature type="transmembrane region" description="Helical" evidence="2">
    <location>
        <begin position="70"/>
        <end position="91"/>
    </location>
</feature>
<accession>A0A7S3R2W1</accession>
<protein>
    <submittedName>
        <fullName evidence="3">Uncharacterized protein</fullName>
    </submittedName>
</protein>
<feature type="compositionally biased region" description="Low complexity" evidence="1">
    <location>
        <begin position="171"/>
        <end position="185"/>
    </location>
</feature>
<dbReference type="EMBL" id="HBIP01026265">
    <property type="protein sequence ID" value="CAE0500766.1"/>
    <property type="molecule type" value="Transcribed_RNA"/>
</dbReference>
<evidence type="ECO:0000256" key="1">
    <source>
        <dbReference type="SAM" id="MobiDB-lite"/>
    </source>
</evidence>